<dbReference type="Pfam" id="PF13861">
    <property type="entry name" value="FLgD_tudor"/>
    <property type="match status" value="1"/>
</dbReference>
<dbReference type="KEGG" id="gpi:GPICK_14190"/>
<dbReference type="Pfam" id="PF13860">
    <property type="entry name" value="FlgD_ig"/>
    <property type="match status" value="1"/>
</dbReference>
<dbReference type="STRING" id="345632.GPICK_14190"/>
<name>A0A0B5BD04_9BACT</name>
<accession>A0A0B5BD04</accession>
<dbReference type="GO" id="GO:0044781">
    <property type="term" value="P:bacterial-type flagellum organization"/>
    <property type="evidence" value="ECO:0007669"/>
    <property type="project" value="UniProtKB-UniRule"/>
</dbReference>
<dbReference type="InterPro" id="IPR025963">
    <property type="entry name" value="FLgD_Tudor"/>
</dbReference>
<comment type="similarity">
    <text evidence="1 5">Belongs to the FlgD family.</text>
</comment>
<comment type="function">
    <text evidence="4 5">Required for flagellar hook formation. May act as a scaffolding protein.</text>
</comment>
<proteinExistence type="inferred from homology"/>
<dbReference type="OrthoDB" id="9785233at2"/>
<evidence type="ECO:0000259" key="6">
    <source>
        <dbReference type="Pfam" id="PF13860"/>
    </source>
</evidence>
<evidence type="ECO:0000256" key="4">
    <source>
        <dbReference type="ARBA" id="ARBA00024746"/>
    </source>
</evidence>
<evidence type="ECO:0000256" key="1">
    <source>
        <dbReference type="ARBA" id="ARBA00010577"/>
    </source>
</evidence>
<dbReference type="InterPro" id="IPR025965">
    <property type="entry name" value="FlgD/Vpr_Ig-like"/>
</dbReference>
<reference evidence="8 9" key="1">
    <citation type="journal article" date="2015" name="Genome Announc.">
        <title>Complete Genome of Geobacter pickeringii G13T, a Metal-Reducing Isolate from Sedimentary Kaolin Deposits.</title>
        <authorList>
            <person name="Badalamenti J.P."/>
            <person name="Bond D.R."/>
        </authorList>
    </citation>
    <scope>NUCLEOTIDE SEQUENCE [LARGE SCALE GENOMIC DNA]</scope>
    <source>
        <strain evidence="8 9">G13</strain>
    </source>
</reference>
<keyword evidence="8" id="KW-0282">Flagellum</keyword>
<feature type="domain" description="FlgD Tudor-like" evidence="7">
    <location>
        <begin position="81"/>
        <end position="212"/>
    </location>
</feature>
<dbReference type="HOGENOM" id="CLU_047535_0_1_7"/>
<dbReference type="Proteomes" id="UP000057609">
    <property type="component" value="Chromosome"/>
</dbReference>
<sequence length="217" mass="22117">MVTGVTNDTTAAAAAMKKSTGMNKDDFLKLFITQLQNQDPLKPQDSSQFIAQLAQLTQVEQAYNTNTNLQSLLSAMNGASNLSAVSFIGKAIKADSDQLNLTAGSAATVGYRLPANASQVQVGIADATGKTVRTITLGATAAGDGSLAWDGRDSSGNSLPSGSYTVTVTGINSDGTQFSGSPLLLGKVDGVTLEGSEPSITVSGISVPISKILSVKG</sequence>
<dbReference type="Gene3D" id="2.60.40.4070">
    <property type="match status" value="1"/>
</dbReference>
<protein>
    <recommendedName>
        <fullName evidence="2 5">Basal-body rod modification protein FlgD</fullName>
    </recommendedName>
</protein>
<dbReference type="InterPro" id="IPR005648">
    <property type="entry name" value="FlgD"/>
</dbReference>
<gene>
    <name evidence="8" type="ORF">GPICK_14190</name>
</gene>
<evidence type="ECO:0000259" key="7">
    <source>
        <dbReference type="Pfam" id="PF13861"/>
    </source>
</evidence>
<dbReference type="RefSeq" id="WP_039744246.1">
    <property type="nucleotide sequence ID" value="NZ_CP009788.1"/>
</dbReference>
<keyword evidence="8" id="KW-0969">Cilium</keyword>
<keyword evidence="9" id="KW-1185">Reference proteome</keyword>
<dbReference type="Pfam" id="PF03963">
    <property type="entry name" value="FlgD"/>
    <property type="match status" value="1"/>
</dbReference>
<evidence type="ECO:0000256" key="5">
    <source>
        <dbReference type="RuleBase" id="RU362076"/>
    </source>
</evidence>
<keyword evidence="3 5" id="KW-1005">Bacterial flagellum biogenesis</keyword>
<dbReference type="Gene3D" id="2.30.30.910">
    <property type="match status" value="1"/>
</dbReference>
<evidence type="ECO:0000256" key="2">
    <source>
        <dbReference type="ARBA" id="ARBA00016013"/>
    </source>
</evidence>
<evidence type="ECO:0000313" key="9">
    <source>
        <dbReference type="Proteomes" id="UP000057609"/>
    </source>
</evidence>
<keyword evidence="8" id="KW-0966">Cell projection</keyword>
<evidence type="ECO:0000313" key="8">
    <source>
        <dbReference type="EMBL" id="AJE04347.1"/>
    </source>
</evidence>
<feature type="domain" description="FlgD/Vpr Ig-like" evidence="6">
    <location>
        <begin position="96"/>
        <end position="173"/>
    </location>
</feature>
<dbReference type="EMBL" id="CP009788">
    <property type="protein sequence ID" value="AJE04347.1"/>
    <property type="molecule type" value="Genomic_DNA"/>
</dbReference>
<dbReference type="AlphaFoldDB" id="A0A0B5BD04"/>
<evidence type="ECO:0000256" key="3">
    <source>
        <dbReference type="ARBA" id="ARBA00022795"/>
    </source>
</evidence>
<organism evidence="8 9">
    <name type="scientific">Geobacter pickeringii</name>
    <dbReference type="NCBI Taxonomy" id="345632"/>
    <lineage>
        <taxon>Bacteria</taxon>
        <taxon>Pseudomonadati</taxon>
        <taxon>Thermodesulfobacteriota</taxon>
        <taxon>Desulfuromonadia</taxon>
        <taxon>Geobacterales</taxon>
        <taxon>Geobacteraceae</taxon>
        <taxon>Geobacter</taxon>
    </lineage>
</organism>